<dbReference type="AlphaFoldDB" id="A0A7J0E7K5"/>
<proteinExistence type="inferred from homology"/>
<comment type="similarity">
    <text evidence="3 9">Belongs to the peptidase S54 family.</text>
</comment>
<comment type="caution">
    <text evidence="11">The sequence shown here is derived from an EMBL/GenBank/DDBJ whole genome shotgun (WGS) entry which is preliminary data.</text>
</comment>
<dbReference type="GO" id="GO:0016020">
    <property type="term" value="C:membrane"/>
    <property type="evidence" value="ECO:0007669"/>
    <property type="project" value="UniProtKB-SubCell"/>
</dbReference>
<comment type="function">
    <text evidence="9">Serine protease involved in intramembrane proteolysis.</text>
</comment>
<evidence type="ECO:0000256" key="4">
    <source>
        <dbReference type="ARBA" id="ARBA00022692"/>
    </source>
</evidence>
<organism evidence="11 12">
    <name type="scientific">Actinidia rufa</name>
    <dbReference type="NCBI Taxonomy" id="165716"/>
    <lineage>
        <taxon>Eukaryota</taxon>
        <taxon>Viridiplantae</taxon>
        <taxon>Streptophyta</taxon>
        <taxon>Embryophyta</taxon>
        <taxon>Tracheophyta</taxon>
        <taxon>Spermatophyta</taxon>
        <taxon>Magnoliopsida</taxon>
        <taxon>eudicotyledons</taxon>
        <taxon>Gunneridae</taxon>
        <taxon>Pentapetalae</taxon>
        <taxon>asterids</taxon>
        <taxon>Ericales</taxon>
        <taxon>Actinidiaceae</taxon>
        <taxon>Actinidia</taxon>
    </lineage>
</organism>
<feature type="transmembrane region" description="Helical" evidence="9">
    <location>
        <begin position="150"/>
        <end position="168"/>
    </location>
</feature>
<accession>A0A7J0E7K5</accession>
<dbReference type="GO" id="GO:0006508">
    <property type="term" value="P:proteolysis"/>
    <property type="evidence" value="ECO:0007669"/>
    <property type="project" value="UniProtKB-KW"/>
</dbReference>
<keyword evidence="5 9" id="KW-0378">Hydrolase</keyword>
<evidence type="ECO:0000256" key="5">
    <source>
        <dbReference type="ARBA" id="ARBA00022801"/>
    </source>
</evidence>
<keyword evidence="9" id="KW-0645">Protease</keyword>
<feature type="transmembrane region" description="Helical" evidence="9">
    <location>
        <begin position="174"/>
        <end position="195"/>
    </location>
</feature>
<comment type="subcellular location">
    <subcellularLocation>
        <location evidence="2 9">Membrane</location>
        <topology evidence="2 9">Multi-pass membrane protein</topology>
    </subcellularLocation>
</comment>
<keyword evidence="6 9" id="KW-0720">Serine protease</keyword>
<feature type="transmembrane region" description="Helical" evidence="9">
    <location>
        <begin position="227"/>
        <end position="244"/>
    </location>
</feature>
<dbReference type="PANTHER" id="PTHR22936">
    <property type="entry name" value="RHOMBOID-RELATED"/>
    <property type="match status" value="1"/>
</dbReference>
<protein>
    <recommendedName>
        <fullName evidence="9">RHOMBOID-like protein</fullName>
        <ecNumber evidence="9">3.4.21.105</ecNumber>
    </recommendedName>
</protein>
<dbReference type="FunFam" id="1.20.1540.10:FF:000019">
    <property type="entry name" value="RHOMBOID-like protein"/>
    <property type="match status" value="1"/>
</dbReference>
<feature type="transmembrane region" description="Helical" evidence="9">
    <location>
        <begin position="272"/>
        <end position="294"/>
    </location>
</feature>
<evidence type="ECO:0000256" key="1">
    <source>
        <dbReference type="ARBA" id="ARBA00000156"/>
    </source>
</evidence>
<dbReference type="EC" id="3.4.21.105" evidence="9"/>
<dbReference type="InterPro" id="IPR002610">
    <property type="entry name" value="Peptidase_S54_rhomboid-like"/>
</dbReference>
<evidence type="ECO:0000313" key="11">
    <source>
        <dbReference type="EMBL" id="GFY81939.1"/>
    </source>
</evidence>
<dbReference type="SUPFAM" id="SSF144091">
    <property type="entry name" value="Rhomboid-like"/>
    <property type="match status" value="1"/>
</dbReference>
<feature type="domain" description="Peptidase S54 rhomboid" evidence="10">
    <location>
        <begin position="108"/>
        <end position="245"/>
    </location>
</feature>
<evidence type="ECO:0000256" key="9">
    <source>
        <dbReference type="RuleBase" id="RU362115"/>
    </source>
</evidence>
<dbReference type="Proteomes" id="UP000585474">
    <property type="component" value="Unassembled WGS sequence"/>
</dbReference>
<evidence type="ECO:0000256" key="2">
    <source>
        <dbReference type="ARBA" id="ARBA00004141"/>
    </source>
</evidence>
<evidence type="ECO:0000256" key="3">
    <source>
        <dbReference type="ARBA" id="ARBA00009045"/>
    </source>
</evidence>
<comment type="catalytic activity">
    <reaction evidence="1 9">
        <text>Cleaves type-1 transmembrane domains using a catalytic dyad composed of serine and histidine that are contributed by different transmembrane domains.</text>
        <dbReference type="EC" id="3.4.21.105"/>
    </reaction>
</comment>
<dbReference type="PANTHER" id="PTHR22936:SF86">
    <property type="entry name" value="RHOMBOID-LIKE PROTEIN 3"/>
    <property type="match status" value="1"/>
</dbReference>
<dbReference type="InterPro" id="IPR035952">
    <property type="entry name" value="Rhomboid-like_sf"/>
</dbReference>
<feature type="transmembrane region" description="Helical" evidence="9">
    <location>
        <begin position="117"/>
        <end position="138"/>
    </location>
</feature>
<evidence type="ECO:0000313" key="12">
    <source>
        <dbReference type="Proteomes" id="UP000585474"/>
    </source>
</evidence>
<dbReference type="GO" id="GO:0004252">
    <property type="term" value="F:serine-type endopeptidase activity"/>
    <property type="evidence" value="ECO:0007669"/>
    <property type="project" value="InterPro"/>
</dbReference>
<keyword evidence="4 9" id="KW-0812">Transmembrane</keyword>
<keyword evidence="12" id="KW-1185">Reference proteome</keyword>
<evidence type="ECO:0000256" key="7">
    <source>
        <dbReference type="ARBA" id="ARBA00022989"/>
    </source>
</evidence>
<gene>
    <name evidence="11" type="ORF">Acr_02g0001790</name>
</gene>
<dbReference type="Pfam" id="PF01694">
    <property type="entry name" value="Rhomboid"/>
    <property type="match status" value="1"/>
</dbReference>
<dbReference type="InterPro" id="IPR022764">
    <property type="entry name" value="Peptidase_S54_rhomboid_dom"/>
</dbReference>
<feature type="transmembrane region" description="Helical" evidence="9">
    <location>
        <begin position="202"/>
        <end position="221"/>
    </location>
</feature>
<dbReference type="Gene3D" id="1.20.1540.10">
    <property type="entry name" value="Rhomboid-like"/>
    <property type="match status" value="1"/>
</dbReference>
<reference evidence="11 12" key="1">
    <citation type="submission" date="2019-07" db="EMBL/GenBank/DDBJ databases">
        <title>De Novo Assembly of kiwifruit Actinidia rufa.</title>
        <authorList>
            <person name="Sugita-Konishi S."/>
            <person name="Sato K."/>
            <person name="Mori E."/>
            <person name="Abe Y."/>
            <person name="Kisaki G."/>
            <person name="Hamano K."/>
            <person name="Suezawa K."/>
            <person name="Otani M."/>
            <person name="Fukuda T."/>
            <person name="Manabe T."/>
            <person name="Gomi K."/>
            <person name="Tabuchi M."/>
            <person name="Akimitsu K."/>
            <person name="Kataoka I."/>
        </authorList>
    </citation>
    <scope>NUCLEOTIDE SEQUENCE [LARGE SCALE GENOMIC DNA]</scope>
    <source>
        <strain evidence="12">cv. Fuchu</strain>
    </source>
</reference>
<feature type="transmembrane region" description="Helical" evidence="9">
    <location>
        <begin position="34"/>
        <end position="53"/>
    </location>
</feature>
<dbReference type="GO" id="GO:0005794">
    <property type="term" value="C:Golgi apparatus"/>
    <property type="evidence" value="ECO:0007669"/>
    <property type="project" value="UniProtKB-ARBA"/>
</dbReference>
<evidence type="ECO:0000256" key="8">
    <source>
        <dbReference type="ARBA" id="ARBA00023136"/>
    </source>
</evidence>
<evidence type="ECO:0000256" key="6">
    <source>
        <dbReference type="ARBA" id="ARBA00022825"/>
    </source>
</evidence>
<keyword evidence="7 9" id="KW-1133">Transmembrane helix</keyword>
<dbReference type="EMBL" id="BJWL01000002">
    <property type="protein sequence ID" value="GFY81939.1"/>
    <property type="molecule type" value="Genomic_DNA"/>
</dbReference>
<evidence type="ECO:0000259" key="10">
    <source>
        <dbReference type="Pfam" id="PF01694"/>
    </source>
</evidence>
<dbReference type="OrthoDB" id="418595at2759"/>
<name>A0A7J0E7K5_9ERIC</name>
<sequence length="322" mass="35810">MAGEDLESRGAKSRGSYSNSSFAIEERETHWTSWLIPMFVVANVAVFVVAMYVNNCPKHNSGSKGKCVARFLGRFSFQPMKENPLLGPSSSTLKKLGALERTKVVHEHQEWRLITCMWLHAGLIHLLVNMLGLIFIGIRLEQQFGFIRIGIIYLLSGFGGSILSSLFIKNSVSVGASGALFGLLGAMLSELITNWTIYSNKAAALLTLVVVLVINLGIGILPRVDNFAHIGGFLTGFLLGFVLLPRPRFGWMERQNLPADVRVRSKYKAYQYVLWVVSLVLLVAGFTVGLVMLFRGVNANDHCHWCHYLSCVPTDKWKCDET</sequence>
<keyword evidence="8 9" id="KW-0472">Membrane</keyword>